<accession>A0A0E9QJ54</accession>
<evidence type="ECO:0000313" key="1">
    <source>
        <dbReference type="EMBL" id="JAH16128.1"/>
    </source>
</evidence>
<reference evidence="1" key="1">
    <citation type="submission" date="2014-11" db="EMBL/GenBank/DDBJ databases">
        <authorList>
            <person name="Amaro Gonzalez C."/>
        </authorList>
    </citation>
    <scope>NUCLEOTIDE SEQUENCE</scope>
</reference>
<name>A0A0E9QJ54_ANGAN</name>
<sequence>MLYCRLLFHNQHTSMKKLEIIFIYLGIMNLSQGKVCSHNKDDLAVGGNGNTSVHVKTCGRSLTAARR</sequence>
<organism evidence="1">
    <name type="scientific">Anguilla anguilla</name>
    <name type="common">European freshwater eel</name>
    <name type="synonym">Muraena anguilla</name>
    <dbReference type="NCBI Taxonomy" id="7936"/>
    <lineage>
        <taxon>Eukaryota</taxon>
        <taxon>Metazoa</taxon>
        <taxon>Chordata</taxon>
        <taxon>Craniata</taxon>
        <taxon>Vertebrata</taxon>
        <taxon>Euteleostomi</taxon>
        <taxon>Actinopterygii</taxon>
        <taxon>Neopterygii</taxon>
        <taxon>Teleostei</taxon>
        <taxon>Anguilliformes</taxon>
        <taxon>Anguillidae</taxon>
        <taxon>Anguilla</taxon>
    </lineage>
</organism>
<proteinExistence type="predicted"/>
<protein>
    <submittedName>
        <fullName evidence="1">Uncharacterized protein</fullName>
    </submittedName>
</protein>
<dbReference type="AlphaFoldDB" id="A0A0E9QJ54"/>
<dbReference type="EMBL" id="GBXM01092449">
    <property type="protein sequence ID" value="JAH16128.1"/>
    <property type="molecule type" value="Transcribed_RNA"/>
</dbReference>
<reference evidence="1" key="2">
    <citation type="journal article" date="2015" name="Fish Shellfish Immunol.">
        <title>Early steps in the European eel (Anguilla anguilla)-Vibrio vulnificus interaction in the gills: Role of the RtxA13 toxin.</title>
        <authorList>
            <person name="Callol A."/>
            <person name="Pajuelo D."/>
            <person name="Ebbesson L."/>
            <person name="Teles M."/>
            <person name="MacKenzie S."/>
            <person name="Amaro C."/>
        </authorList>
    </citation>
    <scope>NUCLEOTIDE SEQUENCE</scope>
</reference>